<proteinExistence type="predicted"/>
<organism evidence="2 3">
    <name type="scientific">Deinococcus rubellus</name>
    <dbReference type="NCBI Taxonomy" id="1889240"/>
    <lineage>
        <taxon>Bacteria</taxon>
        <taxon>Thermotogati</taxon>
        <taxon>Deinococcota</taxon>
        <taxon>Deinococci</taxon>
        <taxon>Deinococcales</taxon>
        <taxon>Deinococcaceae</taxon>
        <taxon>Deinococcus</taxon>
    </lineage>
</organism>
<accession>A0ABY5YFY3</accession>
<dbReference type="PANTHER" id="PTHR36558">
    <property type="entry name" value="GLR1098 PROTEIN"/>
    <property type="match status" value="1"/>
</dbReference>
<evidence type="ECO:0000259" key="1">
    <source>
        <dbReference type="Pfam" id="PF05685"/>
    </source>
</evidence>
<evidence type="ECO:0000313" key="3">
    <source>
        <dbReference type="Proteomes" id="UP001060261"/>
    </source>
</evidence>
<gene>
    <name evidence="2" type="ORF">N0D28_14160</name>
</gene>
<dbReference type="CDD" id="cd06260">
    <property type="entry name" value="DUF820-like"/>
    <property type="match status" value="1"/>
</dbReference>
<dbReference type="InterPro" id="IPR008538">
    <property type="entry name" value="Uma2"/>
</dbReference>
<dbReference type="PANTHER" id="PTHR36558:SF1">
    <property type="entry name" value="RESTRICTION ENDONUCLEASE DOMAIN-CONTAINING PROTEIN-RELATED"/>
    <property type="match status" value="1"/>
</dbReference>
<sequence length="158" mass="16898">MGDLAFKAMSVEEYLRTEESSPVKREYVGGFVYPLHGATLSQAGTSKVHMRLSLNFVCALDTAALRSECRLHRAGMRLKIVSRSSFSYPDIMVVCGPDNGEAYLETEPCLLVEVLSKGTARGGSTLTSAAPIRGATSCGSSARSRAAAASLCRAWTSR</sequence>
<dbReference type="SUPFAM" id="SSF52980">
    <property type="entry name" value="Restriction endonuclease-like"/>
    <property type="match status" value="1"/>
</dbReference>
<dbReference type="InterPro" id="IPR011335">
    <property type="entry name" value="Restrct_endonuc-II-like"/>
</dbReference>
<keyword evidence="2" id="KW-0540">Nuclease</keyword>
<keyword evidence="2" id="KW-0378">Hydrolase</keyword>
<dbReference type="EMBL" id="CP104213">
    <property type="protein sequence ID" value="UWX63851.1"/>
    <property type="molecule type" value="Genomic_DNA"/>
</dbReference>
<dbReference type="Pfam" id="PF05685">
    <property type="entry name" value="Uma2"/>
    <property type="match status" value="1"/>
</dbReference>
<dbReference type="InterPro" id="IPR012296">
    <property type="entry name" value="Nuclease_put_TT1808"/>
</dbReference>
<dbReference type="GO" id="GO:0004519">
    <property type="term" value="F:endonuclease activity"/>
    <property type="evidence" value="ECO:0007669"/>
    <property type="project" value="UniProtKB-KW"/>
</dbReference>
<dbReference type="Proteomes" id="UP001060261">
    <property type="component" value="Chromosome"/>
</dbReference>
<protein>
    <submittedName>
        <fullName evidence="2">Uma2 family endonuclease</fullName>
    </submittedName>
</protein>
<keyword evidence="2" id="KW-0255">Endonuclease</keyword>
<keyword evidence="3" id="KW-1185">Reference proteome</keyword>
<name>A0ABY5YFY3_9DEIO</name>
<feature type="domain" description="Putative restriction endonuclease" evidence="1">
    <location>
        <begin position="11"/>
        <end position="120"/>
    </location>
</feature>
<reference evidence="2" key="1">
    <citation type="submission" date="2022-09" db="EMBL/GenBank/DDBJ databases">
        <title>genome sequence of Deinococcus rubellus.</title>
        <authorList>
            <person name="Srinivasan S."/>
        </authorList>
    </citation>
    <scope>NUCLEOTIDE SEQUENCE</scope>
    <source>
        <strain evidence="2">Ant6</strain>
    </source>
</reference>
<dbReference type="Gene3D" id="3.90.1570.10">
    <property type="entry name" value="tt1808, chain A"/>
    <property type="match status" value="1"/>
</dbReference>
<evidence type="ECO:0000313" key="2">
    <source>
        <dbReference type="EMBL" id="UWX63851.1"/>
    </source>
</evidence>
<dbReference type="RefSeq" id="WP_260560130.1">
    <property type="nucleotide sequence ID" value="NZ_BAABEC010000190.1"/>
</dbReference>